<gene>
    <name evidence="2" type="ORF">QBC38DRAFT_251846</name>
</gene>
<accession>A0AAN7GSA2</accession>
<feature type="compositionally biased region" description="Basic residues" evidence="1">
    <location>
        <begin position="124"/>
        <end position="134"/>
    </location>
</feature>
<feature type="compositionally biased region" description="Low complexity" evidence="1">
    <location>
        <begin position="75"/>
        <end position="88"/>
    </location>
</feature>
<dbReference type="Proteomes" id="UP001301958">
    <property type="component" value="Unassembled WGS sequence"/>
</dbReference>
<proteinExistence type="predicted"/>
<sequence length="304" mass="33061">MKPPRDPSLGFADRLKAKLYRTPSRNHLVAPDPSSAGDVYSGVSSGPNNPRYGGPLLGAIPETTPSRGIPETAVPSGGYYYPSSQPFPSSSPPLPQPKRPSSAAAKPLATQGFVFGRGGAGNHKAPKTKTHLKNPSRESLLLEESATASSSTTNTYQTEESRHSFSGVSSKSSTPAPAPTPAVNKPDNTSNPGGYSTKGDDSDPRASNAEVQRCIKLLRQLFELRIQIWGMRKAHWSMQPRRNQVKRQARDLHKDINQIVVDWKGMPRSTWTVDEAEIIGIIAEELRGLRPFWEEGVEVDDPNS</sequence>
<dbReference type="EMBL" id="MU865359">
    <property type="protein sequence ID" value="KAK4225796.1"/>
    <property type="molecule type" value="Genomic_DNA"/>
</dbReference>
<feature type="compositionally biased region" description="Low complexity" evidence="1">
    <location>
        <begin position="138"/>
        <end position="153"/>
    </location>
</feature>
<comment type="caution">
    <text evidence="2">The sequence shown here is derived from an EMBL/GenBank/DDBJ whole genome shotgun (WGS) entry which is preliminary data.</text>
</comment>
<protein>
    <submittedName>
        <fullName evidence="2">Uncharacterized protein</fullName>
    </submittedName>
</protein>
<feature type="compositionally biased region" description="Polar residues" evidence="1">
    <location>
        <begin position="154"/>
        <end position="168"/>
    </location>
</feature>
<organism evidence="2 3">
    <name type="scientific">Podospora fimiseda</name>
    <dbReference type="NCBI Taxonomy" id="252190"/>
    <lineage>
        <taxon>Eukaryota</taxon>
        <taxon>Fungi</taxon>
        <taxon>Dikarya</taxon>
        <taxon>Ascomycota</taxon>
        <taxon>Pezizomycotina</taxon>
        <taxon>Sordariomycetes</taxon>
        <taxon>Sordariomycetidae</taxon>
        <taxon>Sordariales</taxon>
        <taxon>Podosporaceae</taxon>
        <taxon>Podospora</taxon>
    </lineage>
</organism>
<feature type="region of interest" description="Disordered" evidence="1">
    <location>
        <begin position="21"/>
        <end position="207"/>
    </location>
</feature>
<reference evidence="2" key="2">
    <citation type="submission" date="2023-05" db="EMBL/GenBank/DDBJ databases">
        <authorList>
            <consortium name="Lawrence Berkeley National Laboratory"/>
            <person name="Steindorff A."/>
            <person name="Hensen N."/>
            <person name="Bonometti L."/>
            <person name="Westerberg I."/>
            <person name="Brannstrom I.O."/>
            <person name="Guillou S."/>
            <person name="Cros-Aarteil S."/>
            <person name="Calhoun S."/>
            <person name="Haridas S."/>
            <person name="Kuo A."/>
            <person name="Mondo S."/>
            <person name="Pangilinan J."/>
            <person name="Riley R."/>
            <person name="Labutti K."/>
            <person name="Andreopoulos B."/>
            <person name="Lipzen A."/>
            <person name="Chen C."/>
            <person name="Yanf M."/>
            <person name="Daum C."/>
            <person name="Ng V."/>
            <person name="Clum A."/>
            <person name="Ohm R."/>
            <person name="Martin F."/>
            <person name="Silar P."/>
            <person name="Natvig D."/>
            <person name="Lalanne C."/>
            <person name="Gautier V."/>
            <person name="Ament-Velasquez S.L."/>
            <person name="Kruys A."/>
            <person name="Hutchinson M.I."/>
            <person name="Powell A.J."/>
            <person name="Barry K."/>
            <person name="Miller A.N."/>
            <person name="Grigoriev I.V."/>
            <person name="Debuchy R."/>
            <person name="Gladieux P."/>
            <person name="Thoren M.H."/>
            <person name="Johannesson H."/>
        </authorList>
    </citation>
    <scope>NUCLEOTIDE SEQUENCE</scope>
    <source>
        <strain evidence="2">CBS 990.96</strain>
    </source>
</reference>
<keyword evidence="3" id="KW-1185">Reference proteome</keyword>
<evidence type="ECO:0000313" key="2">
    <source>
        <dbReference type="EMBL" id="KAK4225796.1"/>
    </source>
</evidence>
<evidence type="ECO:0000256" key="1">
    <source>
        <dbReference type="SAM" id="MobiDB-lite"/>
    </source>
</evidence>
<name>A0AAN7GSA2_9PEZI</name>
<evidence type="ECO:0000313" key="3">
    <source>
        <dbReference type="Proteomes" id="UP001301958"/>
    </source>
</evidence>
<reference evidence="2" key="1">
    <citation type="journal article" date="2023" name="Mol. Phylogenet. Evol.">
        <title>Genome-scale phylogeny and comparative genomics of the fungal order Sordariales.</title>
        <authorList>
            <person name="Hensen N."/>
            <person name="Bonometti L."/>
            <person name="Westerberg I."/>
            <person name="Brannstrom I.O."/>
            <person name="Guillou S."/>
            <person name="Cros-Aarteil S."/>
            <person name="Calhoun S."/>
            <person name="Haridas S."/>
            <person name="Kuo A."/>
            <person name="Mondo S."/>
            <person name="Pangilinan J."/>
            <person name="Riley R."/>
            <person name="LaButti K."/>
            <person name="Andreopoulos B."/>
            <person name="Lipzen A."/>
            <person name="Chen C."/>
            <person name="Yan M."/>
            <person name="Daum C."/>
            <person name="Ng V."/>
            <person name="Clum A."/>
            <person name="Steindorff A."/>
            <person name="Ohm R.A."/>
            <person name="Martin F."/>
            <person name="Silar P."/>
            <person name="Natvig D.O."/>
            <person name="Lalanne C."/>
            <person name="Gautier V."/>
            <person name="Ament-Velasquez S.L."/>
            <person name="Kruys A."/>
            <person name="Hutchinson M.I."/>
            <person name="Powell A.J."/>
            <person name="Barry K."/>
            <person name="Miller A.N."/>
            <person name="Grigoriev I.V."/>
            <person name="Debuchy R."/>
            <person name="Gladieux P."/>
            <person name="Hiltunen Thoren M."/>
            <person name="Johannesson H."/>
        </authorList>
    </citation>
    <scope>NUCLEOTIDE SEQUENCE</scope>
    <source>
        <strain evidence="2">CBS 990.96</strain>
    </source>
</reference>
<feature type="compositionally biased region" description="Pro residues" evidence="1">
    <location>
        <begin position="89"/>
        <end position="98"/>
    </location>
</feature>
<dbReference type="AlphaFoldDB" id="A0AAN7GSA2"/>